<keyword evidence="13" id="KW-0865">Zymogen</keyword>
<feature type="transmembrane region" description="Helical" evidence="15">
    <location>
        <begin position="398"/>
        <end position="415"/>
    </location>
</feature>
<dbReference type="InterPro" id="IPR002123">
    <property type="entry name" value="Plipid/glycerol_acylTrfase"/>
</dbReference>
<feature type="chain" id="PRO_5033178946" description="Phosphatidylserine decarboxylase alpha chain" evidence="13">
    <location>
        <begin position="753"/>
        <end position="873"/>
    </location>
</feature>
<feature type="modified residue" description="Pyruvic acid (Ser); by autocatalysis" evidence="13">
    <location>
        <position position="753"/>
    </location>
</feature>
<proteinExistence type="inferred from homology"/>
<keyword evidence="5 13" id="KW-1133">Transmembrane helix</keyword>
<comment type="similarity">
    <text evidence="13">Belongs to the phosphatidylserine decarboxylase family. PSD-B subfamily. Eukaryotic type I sub-subfamily.</text>
</comment>
<evidence type="ECO:0000256" key="10">
    <source>
        <dbReference type="ARBA" id="ARBA00023264"/>
    </source>
</evidence>
<dbReference type="UniPathway" id="UPA00558">
    <property type="reaction ID" value="UER00616"/>
</dbReference>
<dbReference type="GO" id="GO:0016746">
    <property type="term" value="F:acyltransferase activity"/>
    <property type="evidence" value="ECO:0007669"/>
    <property type="project" value="InterPro"/>
</dbReference>
<dbReference type="PANTHER" id="PTHR10067:SF6">
    <property type="entry name" value="PHOSPHATIDYLSERINE DECARBOXYLASE PROENZYME, MITOCHONDRIAL"/>
    <property type="match status" value="1"/>
</dbReference>
<feature type="topological domain" description="Mitochondrial intermembrane" evidence="13">
    <location>
        <begin position="459"/>
        <end position="873"/>
    </location>
</feature>
<dbReference type="InterPro" id="IPR003817">
    <property type="entry name" value="PS_Dcarbxylase"/>
</dbReference>
<dbReference type="Pfam" id="PF01553">
    <property type="entry name" value="Acyltransferase"/>
    <property type="match status" value="1"/>
</dbReference>
<keyword evidence="13" id="KW-0496">Mitochondrion</keyword>
<comment type="subunit">
    <text evidence="13">Heterodimer of a large membrane-associated beta subunit and a small pyruvoyl-containing alpha subunit.</text>
</comment>
<comment type="pathway">
    <text evidence="13">Phospholipid metabolism; phosphatidylethanolamine biosynthesis; phosphatidylethanolamine from CDP-diacylglycerol: step 2/2.</text>
</comment>
<dbReference type="HAMAP" id="MF_03208">
    <property type="entry name" value="PS_decarb_PSD_B_type1_euk"/>
    <property type="match status" value="1"/>
</dbReference>
<reference evidence="17" key="1">
    <citation type="submission" date="2021-02" db="EMBL/GenBank/DDBJ databases">
        <authorList>
            <person name="Nowell W R."/>
        </authorList>
    </citation>
    <scope>NUCLEOTIDE SEQUENCE</scope>
</reference>
<dbReference type="GO" id="GO:0004609">
    <property type="term" value="F:phosphatidylserine decarboxylase activity"/>
    <property type="evidence" value="ECO:0007669"/>
    <property type="project" value="UniProtKB-UniRule"/>
</dbReference>
<sequence length="873" mass="101247">MKFDRNSISKIQSLLPVQIFIGYCFIVTGLIVNFIQLLTWICIWPFSKQLYRRINYYLGASLWSQLTALYTWWSGSSVTLFADPKDIKELQHESSIILVNHRYEIDWLVGMVAAQQTGILGGIKIIGKRSLSLIPILGWSWHFTESIFLRRVWENDKKVLEHDIQQLLNGYPDHYYFTFLMACEGTRFTESKRIESMKYAREKNLPELKYHILPRTRGFTMIMHGAQGKIPAVYNFMLTFTKDSAKPTFRTLLKGHTCKAQMCIRRYPISEIPYDDEKKCANWLQEVFQEKDRMFEYFDQHDTFEGFGIPQVSISQNYSDLLYSLFWLITIGFPSLIWFLKFIFHSTLYAKIVFSIIILIAYVILQLMINMSVIKDYLLFNLWKMFSPDEEFMDMGDALSPFYLIMMFILTPLVVSRRVKRSVGLVRQKLGTGVKRTMSKSIRGISSTARRVVRMKNFVKKPRNLIRKPKAPSKVSIYKMLPLKLISRIVGWLTRLYLPVWLRPFVFRFYIRVFSCHAHEMFNEDLKSYRTISEFFRRKIKMELRPINKESPIVSPCDGRVLTCGKVSRGLIEQVKGITYTASSFLGVPLTAGLAKLQQQNKAKRNSTCDYDDAHSYAESLLKYRGHALYYAVIYLAPGDYHRFHSPTEWQISWRRHYIGHLFSVNPKVASWLQNLFCLNERAAYYGSWKYGFFSMTAVGATIVGSINVHFDPDLKTNNRARPRLEKTFQTTRNTNGILLKRGENFGDFNFGSTIVLVFEAPDNLVFNFKSGDPIRLGESLCSFSSEKDIDSQNIKQDNETSSLSSEDNESINEEEDEHLNIDHDEELIDQRLLIDTAALDAAIVDADAIADQEVISHNNNDDNEQSDSTSNN</sequence>
<evidence type="ECO:0000313" key="17">
    <source>
        <dbReference type="EMBL" id="CAF1115228.1"/>
    </source>
</evidence>
<dbReference type="Pfam" id="PF16076">
    <property type="entry name" value="Acyltransf_C"/>
    <property type="match status" value="1"/>
</dbReference>
<organism evidence="17 18">
    <name type="scientific">Adineta steineri</name>
    <dbReference type="NCBI Taxonomy" id="433720"/>
    <lineage>
        <taxon>Eukaryota</taxon>
        <taxon>Metazoa</taxon>
        <taxon>Spiralia</taxon>
        <taxon>Gnathifera</taxon>
        <taxon>Rotifera</taxon>
        <taxon>Eurotatoria</taxon>
        <taxon>Bdelloidea</taxon>
        <taxon>Adinetida</taxon>
        <taxon>Adinetidae</taxon>
        <taxon>Adineta</taxon>
    </lineage>
</organism>
<feature type="site" description="Cleavage (non-hydrolytic); by autocatalysis" evidence="13">
    <location>
        <begin position="752"/>
        <end position="753"/>
    </location>
</feature>
<evidence type="ECO:0000259" key="16">
    <source>
        <dbReference type="SMART" id="SM00563"/>
    </source>
</evidence>
<dbReference type="Proteomes" id="UP000663845">
    <property type="component" value="Unassembled WGS sequence"/>
</dbReference>
<feature type="transmembrane region" description="Helical" evidence="15">
    <location>
        <begin position="489"/>
        <end position="511"/>
    </location>
</feature>
<dbReference type="AlphaFoldDB" id="A0A814Q6I1"/>
<evidence type="ECO:0000256" key="1">
    <source>
        <dbReference type="ARBA" id="ARBA00005189"/>
    </source>
</evidence>
<feature type="compositionally biased region" description="Acidic residues" evidence="14">
    <location>
        <begin position="807"/>
        <end position="820"/>
    </location>
</feature>
<gene>
    <name evidence="17" type="ORF">JYZ213_LOCUS22167</name>
</gene>
<dbReference type="PANTHER" id="PTHR10067">
    <property type="entry name" value="PHOSPHATIDYLSERINE DECARBOXYLASE"/>
    <property type="match status" value="1"/>
</dbReference>
<evidence type="ECO:0000256" key="9">
    <source>
        <dbReference type="ARBA" id="ARBA00023239"/>
    </source>
</evidence>
<comment type="function">
    <text evidence="12">Catalyzes the formation of phosphatidylethanolamine (PtdEtn) from phosphatidylserine (PtdSer). Plays a central role in phospholipid metabolism and in the interorganelle trafficking of phosphatidylserine. May be involved in lipid droplet biogenesis at the endoplasmic reticulum membrane.</text>
</comment>
<evidence type="ECO:0000256" key="7">
    <source>
        <dbReference type="ARBA" id="ARBA00023136"/>
    </source>
</evidence>
<keyword evidence="8 13" id="KW-0594">Phospholipid biosynthesis</keyword>
<feature type="active site" description="Schiff-base intermediate with substrate; via pyruvic acid; for decarboxylase activity" evidence="13">
    <location>
        <position position="753"/>
    </location>
</feature>
<evidence type="ECO:0000256" key="14">
    <source>
        <dbReference type="SAM" id="MobiDB-lite"/>
    </source>
</evidence>
<evidence type="ECO:0000256" key="8">
    <source>
        <dbReference type="ARBA" id="ARBA00023209"/>
    </source>
</evidence>
<dbReference type="GO" id="GO:0006646">
    <property type="term" value="P:phosphatidylethanolamine biosynthetic process"/>
    <property type="evidence" value="ECO:0007669"/>
    <property type="project" value="UniProtKB-UniRule"/>
</dbReference>
<dbReference type="CDD" id="cd07990">
    <property type="entry name" value="LPLAT_LCLAT1-like"/>
    <property type="match status" value="1"/>
</dbReference>
<dbReference type="InterPro" id="IPR033661">
    <property type="entry name" value="PSD_type1_euk"/>
</dbReference>
<comment type="subcellular location">
    <molecule>Phosphatidylserine decarboxylase beta chain</molecule>
    <subcellularLocation>
        <location evidence="13">Mitochondrion inner membrane</location>
        <topology evidence="13">Single-pass membrane protein</topology>
        <orientation evidence="13">Intermembrane side</orientation>
    </subcellularLocation>
</comment>
<comment type="PTM">
    <text evidence="13">Is synthesized initially as an inactive proenzyme. Formation of the active enzyme involves a self-maturation process in which the active site pyruvoyl group is generated from an internal serine residue via an autocatalytic post-translational modification. Two non-identical subunits are generated from the proenzyme in this reaction, and the pyruvate is formed at the N-terminus of the alpha chain, which is derived from the carboxyl end of the proenzyme. The autoendoproteolytic cleavage occurs by a canonical serine protease mechanism, in which the side chain hydroxyl group of the serine supplies its oxygen atom to form the C-terminus of the beta chain, while the remainder of the serine residue undergoes an oxidative deamination to produce ammonia and the pyruvoyl prosthetic group on the alpha chain. During this reaction, the Ser that is part of the protease active site of the proenzyme becomes the pyruvoyl prosthetic group, which constitutes an essential element of the active site of the mature decarboxylase.</text>
</comment>
<feature type="transmembrane region" description="Helical" evidence="15">
    <location>
        <begin position="352"/>
        <end position="378"/>
    </location>
</feature>
<feature type="active site" description="Charge relay system; for autoendoproteolytic cleavage activity" evidence="13">
    <location>
        <position position="558"/>
    </location>
</feature>
<evidence type="ECO:0000256" key="4">
    <source>
        <dbReference type="ARBA" id="ARBA00022793"/>
    </source>
</evidence>
<comment type="catalytic activity">
    <reaction evidence="13">
        <text>a 1,2-diacyl-sn-glycero-3-phospho-L-serine + H(+) = a 1,2-diacyl-sn-glycero-3-phosphoethanolamine + CO2</text>
        <dbReference type="Rhea" id="RHEA:20828"/>
        <dbReference type="ChEBI" id="CHEBI:15378"/>
        <dbReference type="ChEBI" id="CHEBI:16526"/>
        <dbReference type="ChEBI" id="CHEBI:57262"/>
        <dbReference type="ChEBI" id="CHEBI:64612"/>
        <dbReference type="EC" id="4.1.1.65"/>
    </reaction>
</comment>
<evidence type="ECO:0000256" key="6">
    <source>
        <dbReference type="ARBA" id="ARBA00023098"/>
    </source>
</evidence>
<feature type="active site" description="Charge relay system; for autoendoproteolytic cleavage activity" evidence="13">
    <location>
        <position position="645"/>
    </location>
</feature>
<keyword evidence="9 13" id="KW-0456">Lyase</keyword>
<keyword evidence="2 13" id="KW-0444">Lipid biosynthesis</keyword>
<comment type="pathway">
    <text evidence="1">Lipid metabolism.</text>
</comment>
<feature type="domain" description="Phospholipid/glycerol acyltransferase" evidence="16">
    <location>
        <begin position="95"/>
        <end position="220"/>
    </location>
</feature>
<evidence type="ECO:0000256" key="12">
    <source>
        <dbReference type="ARBA" id="ARBA00045136"/>
    </source>
</evidence>
<dbReference type="EMBL" id="CAJNOG010000249">
    <property type="protein sequence ID" value="CAF1115228.1"/>
    <property type="molecule type" value="Genomic_DNA"/>
</dbReference>
<dbReference type="InterPro" id="IPR033177">
    <property type="entry name" value="PSD-B"/>
</dbReference>
<accession>A0A814Q6I1</accession>
<evidence type="ECO:0000313" key="18">
    <source>
        <dbReference type="Proteomes" id="UP000663845"/>
    </source>
</evidence>
<keyword evidence="7 13" id="KW-0472">Membrane</keyword>
<keyword evidence="4 13" id="KW-0210">Decarboxylase</keyword>
<dbReference type="GO" id="GO:0016540">
    <property type="term" value="P:protein autoprocessing"/>
    <property type="evidence" value="ECO:0007669"/>
    <property type="project" value="UniProtKB-UniRule"/>
</dbReference>
<keyword evidence="3 13" id="KW-0812">Transmembrane</keyword>
<keyword evidence="11 13" id="KW-0670">Pyruvate</keyword>
<evidence type="ECO:0000256" key="11">
    <source>
        <dbReference type="ARBA" id="ARBA00023317"/>
    </source>
</evidence>
<dbReference type="SMART" id="SM00563">
    <property type="entry name" value="PlsC"/>
    <property type="match status" value="1"/>
</dbReference>
<dbReference type="NCBIfam" id="TIGR00163">
    <property type="entry name" value="PS_decarb"/>
    <property type="match status" value="1"/>
</dbReference>
<keyword evidence="13" id="KW-0999">Mitochondrion inner membrane</keyword>
<dbReference type="SUPFAM" id="SSF69593">
    <property type="entry name" value="Glycerol-3-phosphate (1)-acyltransferase"/>
    <property type="match status" value="1"/>
</dbReference>
<dbReference type="EC" id="4.1.1.65" evidence="13"/>
<protein>
    <recommendedName>
        <fullName evidence="13">Phosphatidylserine decarboxylase proenzyme, mitochondrial</fullName>
        <ecNumber evidence="13">4.1.1.65</ecNumber>
    </recommendedName>
    <component>
        <recommendedName>
            <fullName evidence="13">Phosphatidylserine decarboxylase beta chain</fullName>
        </recommendedName>
    </component>
    <component>
        <recommendedName>
            <fullName evidence="13">Phosphatidylserine decarboxylase alpha chain</fullName>
        </recommendedName>
    </component>
</protein>
<evidence type="ECO:0000256" key="15">
    <source>
        <dbReference type="SAM" id="Phobius"/>
    </source>
</evidence>
<evidence type="ECO:0000256" key="3">
    <source>
        <dbReference type="ARBA" id="ARBA00022692"/>
    </source>
</evidence>
<feature type="active site" description="Charge relay system; for autoendoproteolytic cleavage activity" evidence="13">
    <location>
        <position position="753"/>
    </location>
</feature>
<dbReference type="Pfam" id="PF02666">
    <property type="entry name" value="PS_Dcarbxylase"/>
    <property type="match status" value="1"/>
</dbReference>
<feature type="chain" id="PRO_5033178945" description="Phosphatidylserine decarboxylase beta chain" evidence="13">
    <location>
        <begin position="1"/>
        <end position="752"/>
    </location>
</feature>
<dbReference type="GO" id="GO:0005743">
    <property type="term" value="C:mitochondrial inner membrane"/>
    <property type="evidence" value="ECO:0007669"/>
    <property type="project" value="UniProtKB-SubCell"/>
</dbReference>
<keyword evidence="6 13" id="KW-0443">Lipid metabolism</keyword>
<feature type="transmembrane region" description="Helical" evidence="15">
    <location>
        <begin position="321"/>
        <end position="340"/>
    </location>
</feature>
<comment type="caution">
    <text evidence="17">The sequence shown here is derived from an EMBL/GenBank/DDBJ whole genome shotgun (WGS) entry which is preliminary data.</text>
</comment>
<comment type="subcellular location">
    <molecule>Phosphatidylserine decarboxylase alpha chain</molecule>
    <subcellularLocation>
        <location evidence="13">Mitochondrion inner membrane</location>
        <topology evidence="13">Peripheral membrane protein</topology>
        <orientation evidence="13">Intermembrane side</orientation>
    </subcellularLocation>
    <text evidence="13">Anchored to the mitochondrial inner membrane through its interaction with the integral membrane beta chain.</text>
</comment>
<feature type="region of interest" description="Disordered" evidence="14">
    <location>
        <begin position="788"/>
        <end position="820"/>
    </location>
</feature>
<dbReference type="InterPro" id="IPR032098">
    <property type="entry name" value="Acyltransf_C"/>
</dbReference>
<name>A0A814Q6I1_9BILA</name>
<feature type="topological domain" description="Mitochondrial matrix" evidence="13">
    <location>
        <begin position="1"/>
        <end position="439"/>
    </location>
</feature>
<evidence type="ECO:0000256" key="5">
    <source>
        <dbReference type="ARBA" id="ARBA00022989"/>
    </source>
</evidence>
<keyword evidence="10 13" id="KW-1208">Phospholipid metabolism</keyword>
<comment type="cofactor">
    <cofactor evidence="13">
        <name>pyruvate</name>
        <dbReference type="ChEBI" id="CHEBI:15361"/>
    </cofactor>
    <text evidence="13">Binds 1 pyruvoyl group covalently per subunit.</text>
</comment>
<feature type="transmembrane region" description="Helical" evidence="15">
    <location>
        <begin position="20"/>
        <end position="42"/>
    </location>
</feature>
<evidence type="ECO:0000256" key="13">
    <source>
        <dbReference type="HAMAP-Rule" id="MF_03208"/>
    </source>
</evidence>
<evidence type="ECO:0000256" key="2">
    <source>
        <dbReference type="ARBA" id="ARBA00022516"/>
    </source>
</evidence>